<feature type="compositionally biased region" description="Low complexity" evidence="1">
    <location>
        <begin position="23"/>
        <end position="32"/>
    </location>
</feature>
<feature type="region of interest" description="Disordered" evidence="1">
    <location>
        <begin position="20"/>
        <end position="54"/>
    </location>
</feature>
<dbReference type="AlphaFoldDB" id="A0A6J5W6S0"/>
<dbReference type="Proteomes" id="UP000507245">
    <property type="component" value="Unassembled WGS sequence"/>
</dbReference>
<feature type="region of interest" description="Disordered" evidence="1">
    <location>
        <begin position="84"/>
        <end position="103"/>
    </location>
</feature>
<proteinExistence type="predicted"/>
<protein>
    <submittedName>
        <fullName evidence="2">Uncharacterized protein</fullName>
    </submittedName>
</protein>
<gene>
    <name evidence="2" type="ORF">ORAREDHAP_LOCUS6987</name>
</gene>
<feature type="compositionally biased region" description="Basic residues" evidence="1">
    <location>
        <begin position="33"/>
        <end position="44"/>
    </location>
</feature>
<sequence length="103" mass="11589">MSTLAFRHCYEVKPLWRIRSKQQDSSQTSGSKGKTKRKVAKGKKFFGESPSESNPLIEPIAVRTRSSQSKNSIEAPIAVRIRSYKSTHNLGKKQETIVQGQVK</sequence>
<dbReference type="EMBL" id="CAEKKB010000001">
    <property type="protein sequence ID" value="CAB4295572.1"/>
    <property type="molecule type" value="Genomic_DNA"/>
</dbReference>
<reference evidence="3" key="1">
    <citation type="journal article" date="2020" name="Genome Biol.">
        <title>Gamete binning: chromosome-level and haplotype-resolved genome assembly enabled by high-throughput single-cell sequencing of gamete genomes.</title>
        <authorList>
            <person name="Campoy J.A."/>
            <person name="Sun H."/>
            <person name="Goel M."/>
            <person name="Jiao W.-B."/>
            <person name="Folz-Donahue K."/>
            <person name="Wang N."/>
            <person name="Rubio M."/>
            <person name="Liu C."/>
            <person name="Kukat C."/>
            <person name="Ruiz D."/>
            <person name="Huettel B."/>
            <person name="Schneeberger K."/>
        </authorList>
    </citation>
    <scope>NUCLEOTIDE SEQUENCE [LARGE SCALE GENOMIC DNA]</scope>
    <source>
        <strain evidence="3">cv. Rojo Pasion</strain>
    </source>
</reference>
<evidence type="ECO:0000313" key="3">
    <source>
        <dbReference type="Proteomes" id="UP000507245"/>
    </source>
</evidence>
<evidence type="ECO:0000313" key="2">
    <source>
        <dbReference type="EMBL" id="CAB4295572.1"/>
    </source>
</evidence>
<organism evidence="2 3">
    <name type="scientific">Prunus armeniaca</name>
    <name type="common">Apricot</name>
    <name type="synonym">Armeniaca vulgaris</name>
    <dbReference type="NCBI Taxonomy" id="36596"/>
    <lineage>
        <taxon>Eukaryota</taxon>
        <taxon>Viridiplantae</taxon>
        <taxon>Streptophyta</taxon>
        <taxon>Embryophyta</taxon>
        <taxon>Tracheophyta</taxon>
        <taxon>Spermatophyta</taxon>
        <taxon>Magnoliopsida</taxon>
        <taxon>eudicotyledons</taxon>
        <taxon>Gunneridae</taxon>
        <taxon>Pentapetalae</taxon>
        <taxon>rosids</taxon>
        <taxon>fabids</taxon>
        <taxon>Rosales</taxon>
        <taxon>Rosaceae</taxon>
        <taxon>Amygdaloideae</taxon>
        <taxon>Amygdaleae</taxon>
        <taxon>Prunus</taxon>
    </lineage>
</organism>
<accession>A0A6J5W6S0</accession>
<keyword evidence="3" id="KW-1185">Reference proteome</keyword>
<name>A0A6J5W6S0_PRUAR</name>
<evidence type="ECO:0000256" key="1">
    <source>
        <dbReference type="SAM" id="MobiDB-lite"/>
    </source>
</evidence>